<keyword evidence="1" id="KW-0677">Repeat</keyword>
<dbReference type="InterPro" id="IPR019734">
    <property type="entry name" value="TPR_rpt"/>
</dbReference>
<reference evidence="5 6" key="1">
    <citation type="journal article" date="2018" name="PLoS Genet.">
        <title>Population sequencing reveals clonal diversity and ancestral inbreeding in the grapevine cultivar Chardonnay.</title>
        <authorList>
            <person name="Roach M.J."/>
            <person name="Johnson D.L."/>
            <person name="Bohlmann J."/>
            <person name="van Vuuren H.J."/>
            <person name="Jones S.J."/>
            <person name="Pretorius I.S."/>
            <person name="Schmidt S.A."/>
            <person name="Borneman A.R."/>
        </authorList>
    </citation>
    <scope>NUCLEOTIDE SEQUENCE [LARGE SCALE GENOMIC DNA]</scope>
    <source>
        <strain evidence="6">cv. Chardonnay</strain>
        <tissue evidence="5">Leaf</tissue>
    </source>
</reference>
<keyword evidence="2 3" id="KW-0802">TPR repeat</keyword>
<dbReference type="GO" id="GO:0055087">
    <property type="term" value="C:Ski complex"/>
    <property type="evidence" value="ECO:0007669"/>
    <property type="project" value="InterPro"/>
</dbReference>
<name>A0A438K3T8_VITVI</name>
<feature type="repeat" description="TPR" evidence="3">
    <location>
        <begin position="611"/>
        <end position="644"/>
    </location>
</feature>
<dbReference type="AlphaFoldDB" id="A0A438K3T8"/>
<dbReference type="PROSITE" id="PS50878">
    <property type="entry name" value="RT_POL"/>
    <property type="match status" value="1"/>
</dbReference>
<dbReference type="PANTHER" id="PTHR15704">
    <property type="entry name" value="SUPERKILLER 3 PROTEIN-RELATED"/>
    <property type="match status" value="1"/>
</dbReference>
<feature type="domain" description="Reverse transcriptase" evidence="4">
    <location>
        <begin position="1"/>
        <end position="200"/>
    </location>
</feature>
<evidence type="ECO:0000256" key="1">
    <source>
        <dbReference type="ARBA" id="ARBA00022737"/>
    </source>
</evidence>
<gene>
    <name evidence="5" type="primary">SKI3_6</name>
    <name evidence="5" type="ORF">CK203_005800</name>
</gene>
<evidence type="ECO:0000259" key="4">
    <source>
        <dbReference type="PROSITE" id="PS50878"/>
    </source>
</evidence>
<dbReference type="GO" id="GO:0006401">
    <property type="term" value="P:RNA catabolic process"/>
    <property type="evidence" value="ECO:0007669"/>
    <property type="project" value="InterPro"/>
</dbReference>
<evidence type="ECO:0000256" key="2">
    <source>
        <dbReference type="ARBA" id="ARBA00022803"/>
    </source>
</evidence>
<proteinExistence type="predicted"/>
<protein>
    <submittedName>
        <fullName evidence="5">Tetratricopeptide repeat protein SKI3</fullName>
    </submittedName>
</protein>
<dbReference type="InterPro" id="IPR000477">
    <property type="entry name" value="RT_dom"/>
</dbReference>
<evidence type="ECO:0000256" key="3">
    <source>
        <dbReference type="PROSITE-ProRule" id="PRU00339"/>
    </source>
</evidence>
<evidence type="ECO:0000313" key="6">
    <source>
        <dbReference type="Proteomes" id="UP000288805"/>
    </source>
</evidence>
<comment type="caution">
    <text evidence="5">The sequence shown here is derived from an EMBL/GenBank/DDBJ whole genome shotgun (WGS) entry which is preliminary data.</text>
</comment>
<dbReference type="InterPro" id="IPR043502">
    <property type="entry name" value="DNA/RNA_pol_sf"/>
</dbReference>
<dbReference type="Pfam" id="PF00078">
    <property type="entry name" value="RVT_1"/>
    <property type="match status" value="1"/>
</dbReference>
<dbReference type="EMBL" id="QGNW01000017">
    <property type="protein sequence ID" value="RVX15851.1"/>
    <property type="molecule type" value="Genomic_DNA"/>
</dbReference>
<dbReference type="InterPro" id="IPR011990">
    <property type="entry name" value="TPR-like_helical_dom_sf"/>
</dbReference>
<dbReference type="SUPFAM" id="SSF56672">
    <property type="entry name" value="DNA/RNA polymerases"/>
    <property type="match status" value="1"/>
</dbReference>
<dbReference type="Proteomes" id="UP000288805">
    <property type="component" value="Unassembled WGS sequence"/>
</dbReference>
<organism evidence="5 6">
    <name type="scientific">Vitis vinifera</name>
    <name type="common">Grape</name>
    <dbReference type="NCBI Taxonomy" id="29760"/>
    <lineage>
        <taxon>Eukaryota</taxon>
        <taxon>Viridiplantae</taxon>
        <taxon>Streptophyta</taxon>
        <taxon>Embryophyta</taxon>
        <taxon>Tracheophyta</taxon>
        <taxon>Spermatophyta</taxon>
        <taxon>Magnoliopsida</taxon>
        <taxon>eudicotyledons</taxon>
        <taxon>Gunneridae</taxon>
        <taxon>Pentapetalae</taxon>
        <taxon>rosids</taxon>
        <taxon>Vitales</taxon>
        <taxon>Vitaceae</taxon>
        <taxon>Viteae</taxon>
        <taxon>Vitis</taxon>
    </lineage>
</organism>
<dbReference type="SMART" id="SM00028">
    <property type="entry name" value="TPR"/>
    <property type="match status" value="2"/>
</dbReference>
<sequence length="916" mass="102118">MAESATLNLFPFSANEVVDEKRRSGEEGVVFKIDFEKAYDHVDWGFLDHVLQRKGFSQKWRSWIRGCLSSSSFVILVNGNAKGWVKAFRGLRQGDPLSPFLFTLVADVLSRLMIRAEETGIIEGFFVGRDRTRVSLLQFADDTIFFSKTSMEHLQNLKIILLVFGQVSGLPLGRNPKTISFWDPVVERISRRLGWLEKDLFVFGEGRITLIQSCLSHIPIYFLSLFKILASIASKIEKMQKDFLWSGAGEEKKDHLIRWEIGNDFGGSLEKGVVFGIRLLRVYMGHILMDGMPTWWLDGHTDVLGRLLLKFSRVISVKNLTVSNVLDLRAWSLSSSGLFLVKFFFLALSKVSNPILFLLAKFLWSLKAPSKVKALAWLVAHGKCFSPYFNIHNVQNDINWFICMKGIEQFRQALEISPKSVSAHYGLASGLLSLSKECTNLGAFRWGTSLLEEASKVAKSTTCLAGNVSCIWKLHGDIQLAYAKCLPWLEENWNLEIDEEAFSNSILNWKRSCCLSAISANYSYQRALHLAPWQANIYTDIAISSDLICSLKEDDKHNPNSWQLPEKMSLGGLLLEGDNNEFWVTLGFVSGHNALKQHAFIRGLQLDVSLAVAWACLGKLYRKEGEKQLARQAFDSARSIDPSLALPWAGMSADTHARDPTTDEAYESCLRAVQILPVAEFQIGLAKLALLSGHLSSSQVFGAIQQAVQHAPYYPESHNLNGLVCEAQCDYQSAVASYRLARCAINTFSGSILKSHLRDISFNIARSLSKAGNALDAVQECEDLKKEGLGLLDAQGLQIYAISLWQIGENDLALSVARDLAASVSAMEQASRATSNSKISFVVSAIDALDESNKLESVVSSSRYFLASHEEIARMHCLVALGKLVKQGSEHCLGFENGVHHLRKALHMFPNSVLIR</sequence>
<dbReference type="Gene3D" id="1.25.40.10">
    <property type="entry name" value="Tetratricopeptide repeat domain"/>
    <property type="match status" value="1"/>
</dbReference>
<dbReference type="InterPro" id="IPR039226">
    <property type="entry name" value="Ski3/TTC37"/>
</dbReference>
<dbReference type="PROSITE" id="PS50005">
    <property type="entry name" value="TPR"/>
    <property type="match status" value="1"/>
</dbReference>
<evidence type="ECO:0000313" key="5">
    <source>
        <dbReference type="EMBL" id="RVX15851.1"/>
    </source>
</evidence>
<dbReference type="PANTHER" id="PTHR15704:SF7">
    <property type="entry name" value="SUPERKILLER COMPLEX PROTEIN 3"/>
    <property type="match status" value="1"/>
</dbReference>
<dbReference type="SUPFAM" id="SSF48452">
    <property type="entry name" value="TPR-like"/>
    <property type="match status" value="2"/>
</dbReference>
<accession>A0A438K3T8</accession>